<dbReference type="PANTHER" id="PTHR22943">
    <property type="entry name" value="7-TRANSMEMBRANE DOMAIN RECEPTOR C.ELEGANS"/>
    <property type="match status" value="1"/>
</dbReference>
<dbReference type="PANTHER" id="PTHR22943:SF248">
    <property type="entry name" value="SEVEN TM RECEPTOR"/>
    <property type="match status" value="1"/>
</dbReference>
<dbReference type="InterPro" id="IPR019428">
    <property type="entry name" value="7TM_GPCR_serpentine_rcpt_Str"/>
</dbReference>
<gene>
    <name evidence="2" type="ORF">PENTCL1PPCAC_17100</name>
</gene>
<organism evidence="2 3">
    <name type="scientific">Pristionchus entomophagus</name>
    <dbReference type="NCBI Taxonomy" id="358040"/>
    <lineage>
        <taxon>Eukaryota</taxon>
        <taxon>Metazoa</taxon>
        <taxon>Ecdysozoa</taxon>
        <taxon>Nematoda</taxon>
        <taxon>Chromadorea</taxon>
        <taxon>Rhabditida</taxon>
        <taxon>Rhabditina</taxon>
        <taxon>Diplogasteromorpha</taxon>
        <taxon>Diplogasteroidea</taxon>
        <taxon>Neodiplogasteridae</taxon>
        <taxon>Pristionchus</taxon>
    </lineage>
</organism>
<keyword evidence="1" id="KW-1133">Transmembrane helix</keyword>
<sequence>QGIGLILGSFLMYCIIFETRADVGYFKYLQVYTKSYKSIYNCIFFQLIFVTNDLLCSLAAFVLQEIQEIITQDYKFCLTILGADSLFCVCLYITSYCSIILIVAVNFIYRLWARDGYLNSRPACGVAIITSTIGSVLGLVLYSSFSIFFYLRQSKVISVQTRQLQFALFRTLAIQAVIPILLVHGCSSTQLIVPLFGVDIKLYSDVSTTIFSFLTPLDSLAVILLIGDYRRATISILKC</sequence>
<feature type="non-terminal residue" evidence="2">
    <location>
        <position position="1"/>
    </location>
</feature>
<feature type="transmembrane region" description="Helical" evidence="1">
    <location>
        <begin position="172"/>
        <end position="196"/>
    </location>
</feature>
<keyword evidence="1" id="KW-0472">Membrane</keyword>
<feature type="transmembrane region" description="Helical" evidence="1">
    <location>
        <begin position="129"/>
        <end position="151"/>
    </location>
</feature>
<name>A0AAV5TKI2_9BILA</name>
<feature type="non-terminal residue" evidence="2">
    <location>
        <position position="239"/>
    </location>
</feature>
<evidence type="ECO:0008006" key="4">
    <source>
        <dbReference type="Google" id="ProtNLM"/>
    </source>
</evidence>
<feature type="transmembrane region" description="Helical" evidence="1">
    <location>
        <begin position="208"/>
        <end position="227"/>
    </location>
</feature>
<comment type="caution">
    <text evidence="2">The sequence shown here is derived from an EMBL/GenBank/DDBJ whole genome shotgun (WGS) entry which is preliminary data.</text>
</comment>
<evidence type="ECO:0000256" key="1">
    <source>
        <dbReference type="SAM" id="Phobius"/>
    </source>
</evidence>
<keyword evidence="3" id="KW-1185">Reference proteome</keyword>
<dbReference type="Proteomes" id="UP001432027">
    <property type="component" value="Unassembled WGS sequence"/>
</dbReference>
<accession>A0AAV5TKI2</accession>
<keyword evidence="1" id="KW-0812">Transmembrane</keyword>
<feature type="transmembrane region" description="Helical" evidence="1">
    <location>
        <begin position="43"/>
        <end position="64"/>
    </location>
</feature>
<dbReference type="Pfam" id="PF10326">
    <property type="entry name" value="7TM_GPCR_Str"/>
    <property type="match status" value="1"/>
</dbReference>
<dbReference type="AlphaFoldDB" id="A0AAV5TKI2"/>
<evidence type="ECO:0000313" key="3">
    <source>
        <dbReference type="Proteomes" id="UP001432027"/>
    </source>
</evidence>
<reference evidence="2" key="1">
    <citation type="submission" date="2023-10" db="EMBL/GenBank/DDBJ databases">
        <title>Genome assembly of Pristionchus species.</title>
        <authorList>
            <person name="Yoshida K."/>
            <person name="Sommer R.J."/>
        </authorList>
    </citation>
    <scope>NUCLEOTIDE SEQUENCE</scope>
    <source>
        <strain evidence="2">RS0144</strain>
    </source>
</reference>
<proteinExistence type="predicted"/>
<protein>
    <recommendedName>
        <fullName evidence="4">G protein-coupled receptor</fullName>
    </recommendedName>
</protein>
<evidence type="ECO:0000313" key="2">
    <source>
        <dbReference type="EMBL" id="GMS94925.1"/>
    </source>
</evidence>
<dbReference type="EMBL" id="BTSX01000004">
    <property type="protein sequence ID" value="GMS94925.1"/>
    <property type="molecule type" value="Genomic_DNA"/>
</dbReference>
<feature type="transmembrane region" description="Helical" evidence="1">
    <location>
        <begin position="76"/>
        <end position="109"/>
    </location>
</feature>